<reference evidence="4" key="1">
    <citation type="journal article" date="2020" name="mSystems">
        <title>Genome- and Community-Level Interaction Insights into Carbon Utilization and Element Cycling Functions of Hydrothermarchaeota in Hydrothermal Sediment.</title>
        <authorList>
            <person name="Zhou Z."/>
            <person name="Liu Y."/>
            <person name="Xu W."/>
            <person name="Pan J."/>
            <person name="Luo Z.H."/>
            <person name="Li M."/>
        </authorList>
    </citation>
    <scope>NUCLEOTIDE SEQUENCE [LARGE SCALE GENOMIC DNA]</scope>
    <source>
        <strain evidence="4">HyVt-628</strain>
    </source>
</reference>
<dbReference type="InterPro" id="IPR001466">
    <property type="entry name" value="Beta-lactam-related"/>
</dbReference>
<dbReference type="Gene3D" id="3.40.710.10">
    <property type="entry name" value="DD-peptidase/beta-lactamase superfamily"/>
    <property type="match status" value="1"/>
</dbReference>
<feature type="signal peptide" evidence="2">
    <location>
        <begin position="1"/>
        <end position="22"/>
    </location>
</feature>
<dbReference type="AlphaFoldDB" id="A0A7C5DEF0"/>
<proteinExistence type="predicted"/>
<comment type="caution">
    <text evidence="4">The sequence shown here is derived from an EMBL/GenBank/DDBJ whole genome shotgun (WGS) entry which is preliminary data.</text>
</comment>
<name>A0A7C5DEF0_9CHLB</name>
<sequence length="380" mass="41988">MRLFRTLFTACLLLAVSLTATAIPAKAGAPNFRRLDAVMQEAVNDGVFPGASLAVIYKAKTVYHKAFGNLTYNLKDPVADTTTIYDAASLTKAVVTTSIIMQLVERDSLDLHAPVAKYLPGFACNGKKQITIEQLMRHTSGLRPHVFYAKTCCTPGEVYRAIEQDSLIYKPGSKTKYSDLNFILLGRIIEKVTGQSLPANFHARFSEPLGMKSTMFNPPSKLLPRIAPTAPDTTWTLPTPRPLVNDQNAALLGGAAGHAGLFTTTGDLMKMVRMLMNGGRYRGRQYIKTTTVRMFLKKTDAPRALGWDLVTPGHSSAGQYFSDTSWGHLGYTGTSIWVDPKRHLTVILLSNRVWPTEENIKIRKFRPLLHDTVIECLRSG</sequence>
<dbReference type="PANTHER" id="PTHR43283:SF11">
    <property type="entry name" value="BETA-LACTAMASE-RELATED DOMAIN-CONTAINING PROTEIN"/>
    <property type="match status" value="1"/>
</dbReference>
<dbReference type="EMBL" id="DRSK01000155">
    <property type="protein sequence ID" value="HHE07803.1"/>
    <property type="molecule type" value="Genomic_DNA"/>
</dbReference>
<dbReference type="PANTHER" id="PTHR43283">
    <property type="entry name" value="BETA-LACTAMASE-RELATED"/>
    <property type="match status" value="1"/>
</dbReference>
<evidence type="ECO:0000256" key="1">
    <source>
        <dbReference type="ARBA" id="ARBA00022801"/>
    </source>
</evidence>
<dbReference type="InterPro" id="IPR012338">
    <property type="entry name" value="Beta-lactam/transpept-like"/>
</dbReference>
<keyword evidence="1 4" id="KW-0378">Hydrolase</keyword>
<dbReference type="InterPro" id="IPR050789">
    <property type="entry name" value="Diverse_Enzym_Activities"/>
</dbReference>
<accession>A0A7C5DEF0</accession>
<organism evidence="4">
    <name type="scientific">Chlorobaculum parvum</name>
    <dbReference type="NCBI Taxonomy" id="274539"/>
    <lineage>
        <taxon>Bacteria</taxon>
        <taxon>Pseudomonadati</taxon>
        <taxon>Chlorobiota</taxon>
        <taxon>Chlorobiia</taxon>
        <taxon>Chlorobiales</taxon>
        <taxon>Chlorobiaceae</taxon>
        <taxon>Chlorobaculum</taxon>
    </lineage>
</organism>
<dbReference type="Proteomes" id="UP000886059">
    <property type="component" value="Unassembled WGS sequence"/>
</dbReference>
<dbReference type="GO" id="GO:0016787">
    <property type="term" value="F:hydrolase activity"/>
    <property type="evidence" value="ECO:0007669"/>
    <property type="project" value="UniProtKB-KW"/>
</dbReference>
<gene>
    <name evidence="4" type="ORF">ENL01_02695</name>
</gene>
<dbReference type="SUPFAM" id="SSF56601">
    <property type="entry name" value="beta-lactamase/transpeptidase-like"/>
    <property type="match status" value="1"/>
</dbReference>
<evidence type="ECO:0000259" key="3">
    <source>
        <dbReference type="Pfam" id="PF00144"/>
    </source>
</evidence>
<feature type="domain" description="Beta-lactamase-related" evidence="3">
    <location>
        <begin position="35"/>
        <end position="359"/>
    </location>
</feature>
<evidence type="ECO:0000256" key="2">
    <source>
        <dbReference type="SAM" id="SignalP"/>
    </source>
</evidence>
<dbReference type="Pfam" id="PF00144">
    <property type="entry name" value="Beta-lactamase"/>
    <property type="match status" value="1"/>
</dbReference>
<protein>
    <submittedName>
        <fullName evidence="4">Class A beta-lactamase-related serine hydrolase</fullName>
    </submittedName>
</protein>
<keyword evidence="2" id="KW-0732">Signal</keyword>
<feature type="chain" id="PRO_5027648263" evidence="2">
    <location>
        <begin position="23"/>
        <end position="380"/>
    </location>
</feature>
<evidence type="ECO:0000313" key="4">
    <source>
        <dbReference type="EMBL" id="HHE07803.1"/>
    </source>
</evidence>